<evidence type="ECO:0008006" key="3">
    <source>
        <dbReference type="Google" id="ProtNLM"/>
    </source>
</evidence>
<protein>
    <recommendedName>
        <fullName evidence="3">Helitron helicase-like domain-containing protein</fullName>
    </recommendedName>
</protein>
<name>A0ABQ9JUN2_9CUCU</name>
<dbReference type="EMBL" id="JAPWTJ010000151">
    <property type="protein sequence ID" value="KAJ8982011.1"/>
    <property type="molecule type" value="Genomic_DNA"/>
</dbReference>
<evidence type="ECO:0000313" key="1">
    <source>
        <dbReference type="EMBL" id="KAJ8982011.1"/>
    </source>
</evidence>
<dbReference type="Proteomes" id="UP001162164">
    <property type="component" value="Unassembled WGS sequence"/>
</dbReference>
<keyword evidence="2" id="KW-1185">Reference proteome</keyword>
<organism evidence="1 2">
    <name type="scientific">Molorchus minor</name>
    <dbReference type="NCBI Taxonomy" id="1323400"/>
    <lineage>
        <taxon>Eukaryota</taxon>
        <taxon>Metazoa</taxon>
        <taxon>Ecdysozoa</taxon>
        <taxon>Arthropoda</taxon>
        <taxon>Hexapoda</taxon>
        <taxon>Insecta</taxon>
        <taxon>Pterygota</taxon>
        <taxon>Neoptera</taxon>
        <taxon>Endopterygota</taxon>
        <taxon>Coleoptera</taxon>
        <taxon>Polyphaga</taxon>
        <taxon>Cucujiformia</taxon>
        <taxon>Chrysomeloidea</taxon>
        <taxon>Cerambycidae</taxon>
        <taxon>Lamiinae</taxon>
        <taxon>Monochamini</taxon>
        <taxon>Molorchus</taxon>
    </lineage>
</organism>
<accession>A0ABQ9JUN2</accession>
<evidence type="ECO:0000313" key="2">
    <source>
        <dbReference type="Proteomes" id="UP001162164"/>
    </source>
</evidence>
<gene>
    <name evidence="1" type="ORF">NQ317_004098</name>
</gene>
<comment type="caution">
    <text evidence="1">The sequence shown here is derived from an EMBL/GenBank/DDBJ whole genome shotgun (WGS) entry which is preliminary data.</text>
</comment>
<reference evidence="1" key="1">
    <citation type="journal article" date="2023" name="Insect Mol. Biol.">
        <title>Genome sequencing provides insights into the evolution of gene families encoding plant cell wall-degrading enzymes in longhorned beetles.</title>
        <authorList>
            <person name="Shin N.R."/>
            <person name="Okamura Y."/>
            <person name="Kirsch R."/>
            <person name="Pauchet Y."/>
        </authorList>
    </citation>
    <scope>NUCLEOTIDE SEQUENCE</scope>
    <source>
        <strain evidence="1">MMC_N1</strain>
    </source>
</reference>
<sequence>MEVFGTVKANLAVIEFQKKRRVADPIEIDTIICAEIPDRETEPELYEIVTKNMIHGPCGNFNPDSPCCENDMPLVRAVVNDRNQVNYDEIETFLNARYMAPPEAAWHILQFPLHKNTHTVYRLSVHLPQRQIVRFLPGFEQQALDIHETTQLTAWFQLNQNDIQARQYLYTEIPLHYIWKNAERRWTQRRRGADKIVVRLHAVNYRNQELYRLRLLLLHVRGALNYENIKTVDGHVCESFAEACR</sequence>
<proteinExistence type="predicted"/>